<dbReference type="InterPro" id="IPR003658">
    <property type="entry name" value="Anti-sigma_ant"/>
</dbReference>
<dbReference type="PROSITE" id="PS50801">
    <property type="entry name" value="STAS"/>
    <property type="match status" value="1"/>
</dbReference>
<comment type="similarity">
    <text evidence="1 2">Belongs to the anti-sigma-factor antagonist family.</text>
</comment>
<evidence type="ECO:0000313" key="6">
    <source>
        <dbReference type="Proteomes" id="UP001551210"/>
    </source>
</evidence>
<dbReference type="NCBIfam" id="TIGR00377">
    <property type="entry name" value="ant_ant_sig"/>
    <property type="match status" value="1"/>
</dbReference>
<dbReference type="InterPro" id="IPR058548">
    <property type="entry name" value="MlaB-like_STAS"/>
</dbReference>
<dbReference type="InterPro" id="IPR036513">
    <property type="entry name" value="STAS_dom_sf"/>
</dbReference>
<feature type="domain" description="STAS" evidence="4">
    <location>
        <begin position="67"/>
        <end position="157"/>
    </location>
</feature>
<reference evidence="5 6" key="1">
    <citation type="submission" date="2024-06" db="EMBL/GenBank/DDBJ databases">
        <title>The Natural Products Discovery Center: Release of the First 8490 Sequenced Strains for Exploring Actinobacteria Biosynthetic Diversity.</title>
        <authorList>
            <person name="Kalkreuter E."/>
            <person name="Kautsar S.A."/>
            <person name="Yang D."/>
            <person name="Bader C.D."/>
            <person name="Teijaro C.N."/>
            <person name="Fluegel L."/>
            <person name="Davis C.M."/>
            <person name="Simpson J.R."/>
            <person name="Lauterbach L."/>
            <person name="Steele A.D."/>
            <person name="Gui C."/>
            <person name="Meng S."/>
            <person name="Li G."/>
            <person name="Viehrig K."/>
            <person name="Ye F."/>
            <person name="Su P."/>
            <person name="Kiefer A.F."/>
            <person name="Nichols A."/>
            <person name="Cepeda A.J."/>
            <person name="Yan W."/>
            <person name="Fan B."/>
            <person name="Jiang Y."/>
            <person name="Adhikari A."/>
            <person name="Zheng C.-J."/>
            <person name="Schuster L."/>
            <person name="Cowan T.M."/>
            <person name="Smanski M.J."/>
            <person name="Chevrette M.G."/>
            <person name="De Carvalho L.P.S."/>
            <person name="Shen B."/>
        </authorList>
    </citation>
    <scope>NUCLEOTIDE SEQUENCE [LARGE SCALE GENOMIC DNA]</scope>
    <source>
        <strain evidence="5 6">NPDC045705</strain>
    </source>
</reference>
<feature type="compositionally biased region" description="Low complexity" evidence="3">
    <location>
        <begin position="42"/>
        <end position="70"/>
    </location>
</feature>
<protein>
    <recommendedName>
        <fullName evidence="2">Anti-sigma factor antagonist</fullName>
    </recommendedName>
</protein>
<feature type="region of interest" description="Disordered" evidence="3">
    <location>
        <begin position="160"/>
        <end position="185"/>
    </location>
</feature>
<name>A0ABV3CQU9_STREX</name>
<sequence length="185" mass="19017">MPDVSAGTLLPVPPRSARPAGPGGRAVGRTTGGRLDIMGTFDTTGATDTGAAGTTDTTGTTDASGTTAASGTKVEGSTVITARGELDIDTGPALRDEITEALERNHGVVVDLSGVEFMDCAGLGALIAALHEAERRGHPLTLRSPNRQVSRLLRLTGAHERLRVEPSSRSGASTADVRTGGRHRR</sequence>
<dbReference type="SUPFAM" id="SSF52091">
    <property type="entry name" value="SpoIIaa-like"/>
    <property type="match status" value="1"/>
</dbReference>
<evidence type="ECO:0000259" key="4">
    <source>
        <dbReference type="PROSITE" id="PS50801"/>
    </source>
</evidence>
<accession>A0ABV3CQU9</accession>
<comment type="caution">
    <text evidence="5">The sequence shown here is derived from an EMBL/GenBank/DDBJ whole genome shotgun (WGS) entry which is preliminary data.</text>
</comment>
<dbReference type="EMBL" id="JBEZAM010000004">
    <property type="protein sequence ID" value="MEU7292584.1"/>
    <property type="molecule type" value="Genomic_DNA"/>
</dbReference>
<dbReference type="Proteomes" id="UP001551210">
    <property type="component" value="Unassembled WGS sequence"/>
</dbReference>
<dbReference type="Gene3D" id="3.30.750.24">
    <property type="entry name" value="STAS domain"/>
    <property type="match status" value="1"/>
</dbReference>
<evidence type="ECO:0000256" key="2">
    <source>
        <dbReference type="RuleBase" id="RU003749"/>
    </source>
</evidence>
<proteinExistence type="inferred from homology"/>
<evidence type="ECO:0000256" key="1">
    <source>
        <dbReference type="ARBA" id="ARBA00009013"/>
    </source>
</evidence>
<dbReference type="PANTHER" id="PTHR33495">
    <property type="entry name" value="ANTI-SIGMA FACTOR ANTAGONIST TM_1081-RELATED-RELATED"/>
    <property type="match status" value="1"/>
</dbReference>
<gene>
    <name evidence="5" type="ORF">AB0A76_05160</name>
</gene>
<dbReference type="PANTHER" id="PTHR33495:SF2">
    <property type="entry name" value="ANTI-SIGMA FACTOR ANTAGONIST TM_1081-RELATED"/>
    <property type="match status" value="1"/>
</dbReference>
<evidence type="ECO:0000256" key="3">
    <source>
        <dbReference type="SAM" id="MobiDB-lite"/>
    </source>
</evidence>
<feature type="region of interest" description="Disordered" evidence="3">
    <location>
        <begin position="1"/>
        <end position="70"/>
    </location>
</feature>
<dbReference type="InterPro" id="IPR002645">
    <property type="entry name" value="STAS_dom"/>
</dbReference>
<dbReference type="CDD" id="cd07043">
    <property type="entry name" value="STAS_anti-anti-sigma_factors"/>
    <property type="match status" value="1"/>
</dbReference>
<keyword evidence="6" id="KW-1185">Reference proteome</keyword>
<evidence type="ECO:0000313" key="5">
    <source>
        <dbReference type="EMBL" id="MEU7292584.1"/>
    </source>
</evidence>
<dbReference type="RefSeq" id="WP_359204909.1">
    <property type="nucleotide sequence ID" value="NZ_JBEZAM010000004.1"/>
</dbReference>
<dbReference type="Pfam" id="PF13466">
    <property type="entry name" value="STAS_2"/>
    <property type="match status" value="1"/>
</dbReference>
<organism evidence="5 6">
    <name type="scientific">Streptomyces exfoliatus</name>
    <name type="common">Streptomyces hydrogenans</name>
    <dbReference type="NCBI Taxonomy" id="1905"/>
    <lineage>
        <taxon>Bacteria</taxon>
        <taxon>Bacillati</taxon>
        <taxon>Actinomycetota</taxon>
        <taxon>Actinomycetes</taxon>
        <taxon>Kitasatosporales</taxon>
        <taxon>Streptomycetaceae</taxon>
        <taxon>Streptomyces</taxon>
    </lineage>
</organism>